<dbReference type="InterPro" id="IPR012675">
    <property type="entry name" value="Beta-grasp_dom_sf"/>
</dbReference>
<dbReference type="Proteomes" id="UP000005496">
    <property type="component" value="Unassembled WGS sequence"/>
</dbReference>
<evidence type="ECO:0000313" key="2">
    <source>
        <dbReference type="Proteomes" id="UP000005496"/>
    </source>
</evidence>
<dbReference type="OrthoDB" id="9801945at2"/>
<gene>
    <name evidence="1" type="ORF">Dthio_PD1946</name>
</gene>
<reference evidence="1" key="1">
    <citation type="submission" date="2010-05" db="EMBL/GenBank/DDBJ databases">
        <title>The draft genome of Desulfonatronospira thiodismutans ASO3-1.</title>
        <authorList>
            <consortium name="US DOE Joint Genome Institute (JGI-PGF)"/>
            <person name="Lucas S."/>
            <person name="Copeland A."/>
            <person name="Lapidus A."/>
            <person name="Cheng J.-F."/>
            <person name="Bruce D."/>
            <person name="Goodwin L."/>
            <person name="Pitluck S."/>
            <person name="Chertkov O."/>
            <person name="Brettin T."/>
            <person name="Detter J.C."/>
            <person name="Han C."/>
            <person name="Land M.L."/>
            <person name="Hauser L."/>
            <person name="Kyrpides N."/>
            <person name="Mikhailova N."/>
            <person name="Muyzer G."/>
            <person name="Woyke T."/>
        </authorList>
    </citation>
    <scope>NUCLEOTIDE SEQUENCE [LARGE SCALE GENOMIC DNA]</scope>
    <source>
        <strain evidence="1">ASO3-1</strain>
    </source>
</reference>
<dbReference type="AlphaFoldDB" id="D6SP98"/>
<dbReference type="InterPro" id="IPR016155">
    <property type="entry name" value="Mopterin_synth/thiamin_S_b"/>
</dbReference>
<dbReference type="RefSeq" id="WP_008869894.1">
    <property type="nucleotide sequence ID" value="NZ_ACJN02000002.1"/>
</dbReference>
<dbReference type="Pfam" id="PF02597">
    <property type="entry name" value="ThiS"/>
    <property type="match status" value="1"/>
</dbReference>
<dbReference type="eggNOG" id="COG1977">
    <property type="taxonomic scope" value="Bacteria"/>
</dbReference>
<dbReference type="Gene3D" id="3.10.20.30">
    <property type="match status" value="1"/>
</dbReference>
<dbReference type="CDD" id="cd17040">
    <property type="entry name" value="Ubl_MoaD_like"/>
    <property type="match status" value="1"/>
</dbReference>
<evidence type="ECO:0000313" key="1">
    <source>
        <dbReference type="EMBL" id="EFI34574.1"/>
    </source>
</evidence>
<dbReference type="InterPro" id="IPR003749">
    <property type="entry name" value="ThiS/MoaD-like"/>
</dbReference>
<sequence length="74" mass="7713">MQIQVTCYATLSPYTPGEGLVNMDPGSTPGDLIKHLGIPMDEVKIIFVNGKSADPSAPLNDQDRVGIFPAVGGG</sequence>
<accession>D6SP98</accession>
<dbReference type="EMBL" id="ACJN02000002">
    <property type="protein sequence ID" value="EFI34574.1"/>
    <property type="molecule type" value="Genomic_DNA"/>
</dbReference>
<name>D6SP98_9BACT</name>
<keyword evidence="2" id="KW-1185">Reference proteome</keyword>
<dbReference type="SUPFAM" id="SSF54285">
    <property type="entry name" value="MoaD/ThiS"/>
    <property type="match status" value="1"/>
</dbReference>
<organism evidence="1 2">
    <name type="scientific">Desulfonatronospira thiodismutans ASO3-1</name>
    <dbReference type="NCBI Taxonomy" id="555779"/>
    <lineage>
        <taxon>Bacteria</taxon>
        <taxon>Pseudomonadati</taxon>
        <taxon>Thermodesulfobacteriota</taxon>
        <taxon>Desulfovibrionia</taxon>
        <taxon>Desulfovibrionales</taxon>
        <taxon>Desulfonatronovibrionaceae</taxon>
        <taxon>Desulfonatronospira</taxon>
    </lineage>
</organism>
<protein>
    <submittedName>
        <fullName evidence="1">ThiamineS protein</fullName>
    </submittedName>
</protein>
<comment type="caution">
    <text evidence="1">The sequence shown here is derived from an EMBL/GenBank/DDBJ whole genome shotgun (WGS) entry which is preliminary data.</text>
</comment>
<proteinExistence type="predicted"/>